<dbReference type="PANTHER" id="PTHR13073">
    <property type="entry name" value="BLOC-1 COMPLEX SUBUNIT 1"/>
    <property type="match status" value="1"/>
</dbReference>
<dbReference type="GO" id="GO:0016197">
    <property type="term" value="P:endosomal transport"/>
    <property type="evidence" value="ECO:0007669"/>
    <property type="project" value="TreeGrafter"/>
</dbReference>
<evidence type="ECO:0000256" key="1">
    <source>
        <dbReference type="ARBA" id="ARBA00007133"/>
    </source>
</evidence>
<evidence type="ECO:0000313" key="4">
    <source>
        <dbReference type="Proteomes" id="UP000245699"/>
    </source>
</evidence>
<dbReference type="InterPro" id="IPR009395">
    <property type="entry name" value="BLOC1S1"/>
</dbReference>
<dbReference type="Proteomes" id="UP000245699">
    <property type="component" value="Unassembled WGS sequence"/>
</dbReference>
<dbReference type="Pfam" id="PF06320">
    <property type="entry name" value="GCN5L1"/>
    <property type="match status" value="1"/>
</dbReference>
<dbReference type="GO" id="GO:0031083">
    <property type="term" value="C:BLOC-1 complex"/>
    <property type="evidence" value="ECO:0007669"/>
    <property type="project" value="InterPro"/>
</dbReference>
<dbReference type="STRING" id="61424.A0A2T9Z507"/>
<protein>
    <recommendedName>
        <fullName evidence="2">Biogenesis of lysosome-related organelles complex 1 subunit 1</fullName>
    </recommendedName>
</protein>
<reference evidence="3 4" key="1">
    <citation type="journal article" date="2018" name="MBio">
        <title>Comparative Genomics Reveals the Core Gene Toolbox for the Fungus-Insect Symbiosis.</title>
        <authorList>
            <person name="Wang Y."/>
            <person name="Stata M."/>
            <person name="Wang W."/>
            <person name="Stajich J.E."/>
            <person name="White M.M."/>
            <person name="Moncalvo J.M."/>
        </authorList>
    </citation>
    <scope>NUCLEOTIDE SEQUENCE [LARGE SCALE GENOMIC DNA]</scope>
    <source>
        <strain evidence="3 4">AUS-77-4</strain>
    </source>
</reference>
<dbReference type="EMBL" id="MBFT01000025">
    <property type="protein sequence ID" value="PVU99662.1"/>
    <property type="molecule type" value="Genomic_DNA"/>
</dbReference>
<comment type="similarity">
    <text evidence="1">Belongs to the BLOC1S1 family.</text>
</comment>
<dbReference type="PANTHER" id="PTHR13073:SF0">
    <property type="entry name" value="BIOGENESIS OF LYSOSOME-RELATED ORGANELLES COMPLEX 1 SUBUNIT 1"/>
    <property type="match status" value="1"/>
</dbReference>
<accession>A0A2T9Z507</accession>
<gene>
    <name evidence="3" type="ORF">BB559_000508</name>
</gene>
<name>A0A2T9Z507_9FUNG</name>
<sequence length="122" mass="13984">MDPSLTDIVREHQNRQLKTKNDIECLKKEASESVKDLTEIITSSTSKKCMEILEQQTKLEMLSRECLSQTQSLDSQFKQWSVLANKLTDVVKELGDVQNWAVSIENEMLEISNTISQVVPRK</sequence>
<keyword evidence="4" id="KW-1185">Reference proteome</keyword>
<evidence type="ECO:0000256" key="2">
    <source>
        <dbReference type="ARBA" id="ARBA00019577"/>
    </source>
</evidence>
<organism evidence="3 4">
    <name type="scientific">Furculomyces boomerangus</name>
    <dbReference type="NCBI Taxonomy" id="61424"/>
    <lineage>
        <taxon>Eukaryota</taxon>
        <taxon>Fungi</taxon>
        <taxon>Fungi incertae sedis</taxon>
        <taxon>Zoopagomycota</taxon>
        <taxon>Kickxellomycotina</taxon>
        <taxon>Harpellomycetes</taxon>
        <taxon>Harpellales</taxon>
        <taxon>Harpellaceae</taxon>
        <taxon>Furculomyces</taxon>
    </lineage>
</organism>
<dbReference type="OrthoDB" id="20018at2759"/>
<proteinExistence type="inferred from homology"/>
<evidence type="ECO:0000313" key="3">
    <source>
        <dbReference type="EMBL" id="PVU99662.1"/>
    </source>
</evidence>
<dbReference type="AlphaFoldDB" id="A0A2T9Z507"/>
<comment type="caution">
    <text evidence="3">The sequence shown here is derived from an EMBL/GenBank/DDBJ whole genome shotgun (WGS) entry which is preliminary data.</text>
</comment>